<reference evidence="4" key="1">
    <citation type="journal article" date="2024" name="Int. J. Syst. Evol. Microbiol.">
        <title>Polycladomyces zharkentensis sp. nov., a novel thermophilic cellulose- and starch-degrading member of the Bacillota from a geothermal aquifer in Kazakhstan.</title>
        <authorList>
            <person name="Mashzhan A."/>
            <person name="Kistaubayeva A."/>
            <person name="Javier-Lopez R."/>
            <person name="Bissenova U."/>
            <person name="Bissenbay A."/>
            <person name="Birkeland N.K."/>
        </authorList>
    </citation>
    <scope>NUCLEOTIDE SEQUENCE</scope>
    <source>
        <strain evidence="4">ZKZ2T</strain>
    </source>
</reference>
<gene>
    <name evidence="4" type="ORF">JQC72_05630</name>
</gene>
<sequence>MMMAPSTHAAGQFLRYTADDGRIYKLYVPSGYTGSAPFPLVVMLHGCTQDPDGFAAGTEMNSYAEQYHFLVAYPEQPASANSNKCWNWFDSRHQFRGTGEPASIAGIVNKVKRDYAVDDRRIYVAGLSAGAAMSVILGAAYPDVFAAIGVHSGLEYQAATDTNAAWMAMLYGGPDPVQQGTKAYQAMGGLARVVPTIVVHGTADYTVYSINGHQVLSQWAQTNDWAMDGLDNNDVDDQAELIEYKSVPGGKAYTEYSYRYRTGNVVMKKVMVNGMGHAWSGGSYAGTYTDPQGPEASLMIWQFFASHPKP</sequence>
<dbReference type="NCBIfam" id="TIGR01840">
    <property type="entry name" value="esterase_phb"/>
    <property type="match status" value="1"/>
</dbReference>
<dbReference type="EMBL" id="JAFHAP010000006">
    <property type="protein sequence ID" value="MBN2909003.1"/>
    <property type="molecule type" value="Genomic_DNA"/>
</dbReference>
<comment type="caution">
    <text evidence="4">The sequence shown here is derived from an EMBL/GenBank/DDBJ whole genome shotgun (WGS) entry which is preliminary data.</text>
</comment>
<feature type="transmembrane region" description="Helical" evidence="3">
    <location>
        <begin position="122"/>
        <end position="141"/>
    </location>
</feature>
<dbReference type="PANTHER" id="PTHR43037:SF1">
    <property type="entry name" value="BLL1128 PROTEIN"/>
    <property type="match status" value="1"/>
</dbReference>
<keyword evidence="1" id="KW-0732">Signal</keyword>
<evidence type="ECO:0000256" key="2">
    <source>
        <dbReference type="ARBA" id="ARBA00022801"/>
    </source>
</evidence>
<proteinExistence type="predicted"/>
<dbReference type="Gene3D" id="3.40.50.1820">
    <property type="entry name" value="alpha/beta hydrolase"/>
    <property type="match status" value="1"/>
</dbReference>
<dbReference type="Pfam" id="PF10503">
    <property type="entry name" value="Esterase_PHB"/>
    <property type="match status" value="1"/>
</dbReference>
<keyword evidence="2" id="KW-0378">Hydrolase</keyword>
<dbReference type="InterPro" id="IPR010126">
    <property type="entry name" value="Esterase_phb"/>
</dbReference>
<evidence type="ECO:0000256" key="3">
    <source>
        <dbReference type="SAM" id="Phobius"/>
    </source>
</evidence>
<accession>A0ABS2WHL0</accession>
<evidence type="ECO:0000313" key="4">
    <source>
        <dbReference type="EMBL" id="MBN2909003.1"/>
    </source>
</evidence>
<keyword evidence="5" id="KW-1185">Reference proteome</keyword>
<organism evidence="4 5">
    <name type="scientific">Polycladomyces zharkentensis</name>
    <dbReference type="NCBI Taxonomy" id="2807616"/>
    <lineage>
        <taxon>Bacteria</taxon>
        <taxon>Bacillati</taxon>
        <taxon>Bacillota</taxon>
        <taxon>Bacilli</taxon>
        <taxon>Bacillales</taxon>
        <taxon>Thermoactinomycetaceae</taxon>
        <taxon>Polycladomyces</taxon>
    </lineage>
</organism>
<keyword evidence="3" id="KW-0472">Membrane</keyword>
<dbReference type="Proteomes" id="UP001177120">
    <property type="component" value="Unassembled WGS sequence"/>
</dbReference>
<evidence type="ECO:0000256" key="1">
    <source>
        <dbReference type="ARBA" id="ARBA00022729"/>
    </source>
</evidence>
<protein>
    <submittedName>
        <fullName evidence="4">PHB depolymerase family esterase</fullName>
    </submittedName>
</protein>
<evidence type="ECO:0000313" key="5">
    <source>
        <dbReference type="Proteomes" id="UP001177120"/>
    </source>
</evidence>
<keyword evidence="3" id="KW-1133">Transmembrane helix</keyword>
<dbReference type="PANTHER" id="PTHR43037">
    <property type="entry name" value="UNNAMED PRODUCT-RELATED"/>
    <property type="match status" value="1"/>
</dbReference>
<dbReference type="InterPro" id="IPR029058">
    <property type="entry name" value="AB_hydrolase_fold"/>
</dbReference>
<name>A0ABS2WHL0_9BACL</name>
<keyword evidence="3" id="KW-0812">Transmembrane</keyword>
<dbReference type="SUPFAM" id="SSF53474">
    <property type="entry name" value="alpha/beta-Hydrolases"/>
    <property type="match status" value="2"/>
</dbReference>
<dbReference type="InterPro" id="IPR050955">
    <property type="entry name" value="Plant_Biomass_Hydrol_Est"/>
</dbReference>